<evidence type="ECO:0000256" key="1">
    <source>
        <dbReference type="ARBA" id="ARBA00007118"/>
    </source>
</evidence>
<dbReference type="SUPFAM" id="SSF55469">
    <property type="entry name" value="FMN-dependent nitroreductase-like"/>
    <property type="match status" value="1"/>
</dbReference>
<dbReference type="Pfam" id="PF00881">
    <property type="entry name" value="Nitroreductase"/>
    <property type="match status" value="1"/>
</dbReference>
<sequence length="204" mass="21982">MTGEPDTASQGSAADAVMENIRTRRVVREFTADRLTEAEIRWILTAGRWAATGGNRRIHRFLVIQSAETIRLVRSVSPGIWTRPTALVVICVDGALARADQVQIERDTTVLIDVGTAAMNMMLAAHAIGIGSCPATSFSRSGLRTVLDLPAGVAPEFILQLGRPAPAPRHLRAGVRTRVTVDDLTYWERYGGSPSTGDPPPIGD</sequence>
<dbReference type="EMBL" id="JAEKNR010000100">
    <property type="protein sequence ID" value="MBJ7598198.1"/>
    <property type="molecule type" value="Genomic_DNA"/>
</dbReference>
<evidence type="ECO:0000313" key="4">
    <source>
        <dbReference type="EMBL" id="MBJ7598198.1"/>
    </source>
</evidence>
<comment type="similarity">
    <text evidence="1">Belongs to the nitroreductase family.</text>
</comment>
<evidence type="ECO:0000256" key="2">
    <source>
        <dbReference type="ARBA" id="ARBA00023002"/>
    </source>
</evidence>
<gene>
    <name evidence="4" type="ORF">JF922_08950</name>
</gene>
<dbReference type="AlphaFoldDB" id="A0A934K7Q1"/>
<keyword evidence="2" id="KW-0560">Oxidoreductase</keyword>
<dbReference type="InterPro" id="IPR000415">
    <property type="entry name" value="Nitroreductase-like"/>
</dbReference>
<name>A0A934K7Q1_9BACT</name>
<proteinExistence type="inferred from homology"/>
<evidence type="ECO:0000313" key="5">
    <source>
        <dbReference type="Proteomes" id="UP000612893"/>
    </source>
</evidence>
<protein>
    <submittedName>
        <fullName evidence="4">Nitroreductase family protein</fullName>
    </submittedName>
</protein>
<dbReference type="Gene3D" id="3.40.109.10">
    <property type="entry name" value="NADH Oxidase"/>
    <property type="match status" value="1"/>
</dbReference>
<dbReference type="Proteomes" id="UP000612893">
    <property type="component" value="Unassembled WGS sequence"/>
</dbReference>
<dbReference type="PANTHER" id="PTHR43673">
    <property type="entry name" value="NAD(P)H NITROREDUCTASE YDGI-RELATED"/>
    <property type="match status" value="1"/>
</dbReference>
<reference evidence="4" key="1">
    <citation type="submission" date="2020-10" db="EMBL/GenBank/DDBJ databases">
        <title>Ca. Dormibacterota MAGs.</title>
        <authorList>
            <person name="Montgomery K."/>
        </authorList>
    </citation>
    <scope>NUCLEOTIDE SEQUENCE [LARGE SCALE GENOMIC DNA]</scope>
    <source>
        <strain evidence="4">SC8812_S17_10</strain>
    </source>
</reference>
<accession>A0A934K7Q1</accession>
<dbReference type="InterPro" id="IPR029479">
    <property type="entry name" value="Nitroreductase"/>
</dbReference>
<organism evidence="4 5">
    <name type="scientific">Candidatus Nephthysia bennettiae</name>
    <dbReference type="NCBI Taxonomy" id="3127016"/>
    <lineage>
        <taxon>Bacteria</taxon>
        <taxon>Bacillati</taxon>
        <taxon>Candidatus Dormiibacterota</taxon>
        <taxon>Candidatus Dormibacteria</taxon>
        <taxon>Candidatus Dormibacterales</taxon>
        <taxon>Candidatus Dormibacteraceae</taxon>
        <taxon>Candidatus Nephthysia</taxon>
    </lineage>
</organism>
<dbReference type="GO" id="GO:0016491">
    <property type="term" value="F:oxidoreductase activity"/>
    <property type="evidence" value="ECO:0007669"/>
    <property type="project" value="UniProtKB-KW"/>
</dbReference>
<evidence type="ECO:0000259" key="3">
    <source>
        <dbReference type="Pfam" id="PF00881"/>
    </source>
</evidence>
<dbReference type="RefSeq" id="WP_338201010.1">
    <property type="nucleotide sequence ID" value="NZ_JAEKNR010000100.1"/>
</dbReference>
<keyword evidence="5" id="KW-1185">Reference proteome</keyword>
<comment type="caution">
    <text evidence="4">The sequence shown here is derived from an EMBL/GenBank/DDBJ whole genome shotgun (WGS) entry which is preliminary data.</text>
</comment>
<dbReference type="PANTHER" id="PTHR43673:SF10">
    <property type="entry name" value="NADH DEHYDROGENASE_NAD(P)H NITROREDUCTASE XCC3605-RELATED"/>
    <property type="match status" value="1"/>
</dbReference>
<feature type="domain" description="Nitroreductase" evidence="3">
    <location>
        <begin position="21"/>
        <end position="158"/>
    </location>
</feature>